<dbReference type="AlphaFoldDB" id="A0A561P416"/>
<evidence type="ECO:0000256" key="1">
    <source>
        <dbReference type="SAM" id="Phobius"/>
    </source>
</evidence>
<sequence>MNKLKNILTGITLLMMFSYFFYKIGKVQLTKHLLKYDAQQARAVIVDDKNYWGNSPVSHTWSYSYRFYVNGRAYNNDSQDPQVRIGDSIDIQYVKDWPIFNRPVLK</sequence>
<keyword evidence="1" id="KW-1133">Transmembrane helix</keyword>
<keyword evidence="1" id="KW-0472">Membrane</keyword>
<dbReference type="EMBL" id="VIWO01000013">
    <property type="protein sequence ID" value="TWF32853.1"/>
    <property type="molecule type" value="Genomic_DNA"/>
</dbReference>
<accession>A0A561P416</accession>
<evidence type="ECO:0008006" key="4">
    <source>
        <dbReference type="Google" id="ProtNLM"/>
    </source>
</evidence>
<proteinExistence type="predicted"/>
<reference evidence="2 3" key="1">
    <citation type="submission" date="2019-06" db="EMBL/GenBank/DDBJ databases">
        <title>Sorghum-associated microbial communities from plants grown in Nebraska, USA.</title>
        <authorList>
            <person name="Schachtman D."/>
        </authorList>
    </citation>
    <scope>NUCLEOTIDE SEQUENCE [LARGE SCALE GENOMIC DNA]</scope>
    <source>
        <strain evidence="2 3">1209</strain>
    </source>
</reference>
<keyword evidence="1" id="KW-0812">Transmembrane</keyword>
<organism evidence="2 3">
    <name type="scientific">Chitinophaga polysaccharea</name>
    <dbReference type="NCBI Taxonomy" id="1293035"/>
    <lineage>
        <taxon>Bacteria</taxon>
        <taxon>Pseudomonadati</taxon>
        <taxon>Bacteroidota</taxon>
        <taxon>Chitinophagia</taxon>
        <taxon>Chitinophagales</taxon>
        <taxon>Chitinophagaceae</taxon>
        <taxon>Chitinophaga</taxon>
    </lineage>
</organism>
<dbReference type="Proteomes" id="UP000320811">
    <property type="component" value="Unassembled WGS sequence"/>
</dbReference>
<keyword evidence="3" id="KW-1185">Reference proteome</keyword>
<gene>
    <name evidence="2" type="ORF">FHW36_113108</name>
</gene>
<name>A0A561P416_9BACT</name>
<evidence type="ECO:0000313" key="2">
    <source>
        <dbReference type="EMBL" id="TWF32853.1"/>
    </source>
</evidence>
<evidence type="ECO:0000313" key="3">
    <source>
        <dbReference type="Proteomes" id="UP000320811"/>
    </source>
</evidence>
<feature type="transmembrane region" description="Helical" evidence="1">
    <location>
        <begin position="6"/>
        <end position="22"/>
    </location>
</feature>
<protein>
    <recommendedName>
        <fullName evidence="4">DUF3592 domain-containing protein</fullName>
    </recommendedName>
</protein>
<comment type="caution">
    <text evidence="2">The sequence shown here is derived from an EMBL/GenBank/DDBJ whole genome shotgun (WGS) entry which is preliminary data.</text>
</comment>